<feature type="transmembrane region" description="Helical" evidence="8">
    <location>
        <begin position="305"/>
        <end position="324"/>
    </location>
</feature>
<dbReference type="GO" id="GO:0033214">
    <property type="term" value="P:siderophore-iron import into cell"/>
    <property type="evidence" value="ECO:0007669"/>
    <property type="project" value="TreeGrafter"/>
</dbReference>
<evidence type="ECO:0000256" key="6">
    <source>
        <dbReference type="ARBA" id="ARBA00022989"/>
    </source>
</evidence>
<dbReference type="SUPFAM" id="SSF81345">
    <property type="entry name" value="ABC transporter involved in vitamin B12 uptake, BtuC"/>
    <property type="match status" value="1"/>
</dbReference>
<keyword evidence="10" id="KW-1185">Reference proteome</keyword>
<evidence type="ECO:0000256" key="5">
    <source>
        <dbReference type="ARBA" id="ARBA00022692"/>
    </source>
</evidence>
<proteinExistence type="inferred from homology"/>
<comment type="subcellular location">
    <subcellularLocation>
        <location evidence="1">Cell membrane</location>
        <topology evidence="1">Multi-pass membrane protein</topology>
    </subcellularLocation>
</comment>
<dbReference type="Pfam" id="PF01032">
    <property type="entry name" value="FecCD"/>
    <property type="match status" value="1"/>
</dbReference>
<organism evidence="9 10">
    <name type="scientific">Sinanaerobacter chloroacetimidivorans</name>
    <dbReference type="NCBI Taxonomy" id="2818044"/>
    <lineage>
        <taxon>Bacteria</taxon>
        <taxon>Bacillati</taxon>
        <taxon>Bacillota</taxon>
        <taxon>Clostridia</taxon>
        <taxon>Peptostreptococcales</taxon>
        <taxon>Anaerovoracaceae</taxon>
        <taxon>Sinanaerobacter</taxon>
    </lineage>
</organism>
<feature type="transmembrane region" description="Helical" evidence="8">
    <location>
        <begin position="189"/>
        <end position="208"/>
    </location>
</feature>
<feature type="transmembrane region" description="Helical" evidence="8">
    <location>
        <begin position="243"/>
        <end position="264"/>
    </location>
</feature>
<keyword evidence="5 8" id="KW-0812">Transmembrane</keyword>
<comment type="similarity">
    <text evidence="2">Belongs to the binding-protein-dependent transport system permease family. FecCD subfamily.</text>
</comment>
<dbReference type="InterPro" id="IPR037294">
    <property type="entry name" value="ABC_BtuC-like"/>
</dbReference>
<feature type="transmembrane region" description="Helical" evidence="8">
    <location>
        <begin position="7"/>
        <end position="31"/>
    </location>
</feature>
<evidence type="ECO:0000256" key="8">
    <source>
        <dbReference type="SAM" id="Phobius"/>
    </source>
</evidence>
<keyword evidence="4" id="KW-1003">Cell membrane</keyword>
<dbReference type="FunFam" id="1.10.3470.10:FF:000001">
    <property type="entry name" value="Vitamin B12 ABC transporter permease BtuC"/>
    <property type="match status" value="1"/>
</dbReference>
<keyword evidence="6 8" id="KW-1133">Transmembrane helix</keyword>
<accession>A0A8J7VYZ7</accession>
<dbReference type="RefSeq" id="WP_227017400.1">
    <property type="nucleotide sequence ID" value="NZ_JAGSND010000002.1"/>
</dbReference>
<evidence type="ECO:0000313" key="9">
    <source>
        <dbReference type="EMBL" id="MBR0597276.1"/>
    </source>
</evidence>
<dbReference type="InterPro" id="IPR000522">
    <property type="entry name" value="ABC_transptr_permease_BtuC"/>
</dbReference>
<dbReference type="EMBL" id="JAGSND010000002">
    <property type="protein sequence ID" value="MBR0597276.1"/>
    <property type="molecule type" value="Genomic_DNA"/>
</dbReference>
<evidence type="ECO:0000256" key="2">
    <source>
        <dbReference type="ARBA" id="ARBA00007935"/>
    </source>
</evidence>
<feature type="transmembrane region" description="Helical" evidence="8">
    <location>
        <begin position="145"/>
        <end position="169"/>
    </location>
</feature>
<evidence type="ECO:0000256" key="1">
    <source>
        <dbReference type="ARBA" id="ARBA00004651"/>
    </source>
</evidence>
<comment type="caution">
    <text evidence="9">The sequence shown here is derived from an EMBL/GenBank/DDBJ whole genome shotgun (WGS) entry which is preliminary data.</text>
</comment>
<keyword evidence="3" id="KW-0813">Transport</keyword>
<evidence type="ECO:0000256" key="7">
    <source>
        <dbReference type="ARBA" id="ARBA00023136"/>
    </source>
</evidence>
<dbReference type="CDD" id="cd06550">
    <property type="entry name" value="TM_ABC_iron-siderophores_like"/>
    <property type="match status" value="1"/>
</dbReference>
<feature type="transmembrane region" description="Helical" evidence="8">
    <location>
        <begin position="276"/>
        <end position="299"/>
    </location>
</feature>
<reference evidence="9" key="2">
    <citation type="submission" date="2021-04" db="EMBL/GenBank/DDBJ databases">
        <authorList>
            <person name="Liu J."/>
        </authorList>
    </citation>
    <scope>NUCLEOTIDE SEQUENCE</scope>
    <source>
        <strain evidence="9">BAD-6</strain>
    </source>
</reference>
<evidence type="ECO:0000256" key="4">
    <source>
        <dbReference type="ARBA" id="ARBA00022475"/>
    </source>
</evidence>
<dbReference type="PANTHER" id="PTHR30472">
    <property type="entry name" value="FERRIC ENTEROBACTIN TRANSPORT SYSTEM PERMEASE PROTEIN"/>
    <property type="match status" value="1"/>
</dbReference>
<reference evidence="9" key="1">
    <citation type="submission" date="2021-04" db="EMBL/GenBank/DDBJ databases">
        <title>Sinoanaerobacter chloroacetimidivorans sp. nov., an obligate anaerobic bacterium isolated from anaerobic sludge.</title>
        <authorList>
            <person name="Bao Y."/>
        </authorList>
    </citation>
    <scope>NUCLEOTIDE SEQUENCE</scope>
    <source>
        <strain evidence="9">BAD-6</strain>
    </source>
</reference>
<dbReference type="Proteomes" id="UP000675664">
    <property type="component" value="Unassembled WGS sequence"/>
</dbReference>
<protein>
    <submittedName>
        <fullName evidence="9">Iron ABC transporter permease</fullName>
    </submittedName>
</protein>
<dbReference type="GO" id="GO:0022857">
    <property type="term" value="F:transmembrane transporter activity"/>
    <property type="evidence" value="ECO:0007669"/>
    <property type="project" value="InterPro"/>
</dbReference>
<dbReference type="PANTHER" id="PTHR30472:SF1">
    <property type="entry name" value="FE(3+) DICITRATE TRANSPORT SYSTEM PERMEASE PROTEIN FECC-RELATED"/>
    <property type="match status" value="1"/>
</dbReference>
<evidence type="ECO:0000256" key="3">
    <source>
        <dbReference type="ARBA" id="ARBA00022448"/>
    </source>
</evidence>
<gene>
    <name evidence="9" type="ORF">KCX82_05295</name>
</gene>
<keyword evidence="7 8" id="KW-0472">Membrane</keyword>
<feature type="transmembrane region" description="Helical" evidence="8">
    <location>
        <begin position="92"/>
        <end position="111"/>
    </location>
</feature>
<dbReference type="GO" id="GO:0005886">
    <property type="term" value="C:plasma membrane"/>
    <property type="evidence" value="ECO:0007669"/>
    <property type="project" value="UniProtKB-SubCell"/>
</dbReference>
<dbReference type="AlphaFoldDB" id="A0A8J7VYZ7"/>
<evidence type="ECO:0000313" key="10">
    <source>
        <dbReference type="Proteomes" id="UP000675664"/>
    </source>
</evidence>
<name>A0A8J7VYZ7_9FIRM</name>
<feature type="transmembrane region" description="Helical" evidence="8">
    <location>
        <begin position="60"/>
        <end position="80"/>
    </location>
</feature>
<feature type="transmembrane region" description="Helical" evidence="8">
    <location>
        <begin position="117"/>
        <end position="138"/>
    </location>
</feature>
<dbReference type="Gene3D" id="1.10.3470.10">
    <property type="entry name" value="ABC transporter involved in vitamin B12 uptake, BtuC"/>
    <property type="match status" value="1"/>
</dbReference>
<sequence>MVRNKRAWLLLIFSALGMVVSMILGICLGANKMNLTTMISAFIAGTDSDPLYRILVYVRLPRVLGAMLAGSSLAVAGVIIQSVLNNPLASPNIIGINTGAGVFVLLTSAFLPAYPFLLPLSAFTGALLAAFLVLAIAMNSGLSPLTLVLTGFAVSSIFGAGINTILILYPDAYIGASNFLVGGLSTLTLGSLACPAVYIVAGLILAVFCMRGLNILSLGADVAKSLGMHVTFCRFLFLSVASLLAGAAVSFAGLIGFVGLIVPHSVKFLIGNDNRFVIPASTFLGGMFVILCDLMARIIFVPYELPVGIMMSFIGGPFFLYLIMKNRRRSYD</sequence>